<accession>A0A5J9T2Q0</accession>
<dbReference type="Gramene" id="TVU05198">
    <property type="protein sequence ID" value="TVU05198"/>
    <property type="gene ID" value="EJB05_48352"/>
</dbReference>
<feature type="compositionally biased region" description="Basic residues" evidence="1">
    <location>
        <begin position="21"/>
        <end position="30"/>
    </location>
</feature>
<sequence>MTHRPTRALQPRLLSASERGGRHHHQKAKASQKDQEFSGLTFFWLRRLTKATRQLLDLQTGPLKLSLKIQLQLRLQRRQQSNSRAKRARVSEEAIVPNAVALRRKLERSLECTQSHTFTTGIGGNESSSAHIRMLLELLGSLVCMKISLNKETEEFSVSVSHEASERGRLRVEWRIVVRLCVCGNRTNQSGTGTGTTGYGSKQPCRRVGSIRTSEKALDGEEDGADVVGRGPLVLEDVEADVAVDVDVGVEAGGVEPHLGRLVGVVGGEGEPEAVGGALVGGARGSRDGAHPVKMLSPSGNADTPGSPTIISAISSDCSRRITD</sequence>
<protein>
    <submittedName>
        <fullName evidence="2">Uncharacterized protein</fullName>
    </submittedName>
</protein>
<feature type="region of interest" description="Disordered" evidence="1">
    <location>
        <begin position="1"/>
        <end position="33"/>
    </location>
</feature>
<dbReference type="OrthoDB" id="759501at2759"/>
<feature type="non-terminal residue" evidence="2">
    <location>
        <position position="1"/>
    </location>
</feature>
<dbReference type="AlphaFoldDB" id="A0A5J9T2Q0"/>
<name>A0A5J9T2Q0_9POAL</name>
<dbReference type="EMBL" id="RWGY01000051">
    <property type="protein sequence ID" value="TVU05198.1"/>
    <property type="molecule type" value="Genomic_DNA"/>
</dbReference>
<organism evidence="2 3">
    <name type="scientific">Eragrostis curvula</name>
    <name type="common">weeping love grass</name>
    <dbReference type="NCBI Taxonomy" id="38414"/>
    <lineage>
        <taxon>Eukaryota</taxon>
        <taxon>Viridiplantae</taxon>
        <taxon>Streptophyta</taxon>
        <taxon>Embryophyta</taxon>
        <taxon>Tracheophyta</taxon>
        <taxon>Spermatophyta</taxon>
        <taxon>Magnoliopsida</taxon>
        <taxon>Liliopsida</taxon>
        <taxon>Poales</taxon>
        <taxon>Poaceae</taxon>
        <taxon>PACMAD clade</taxon>
        <taxon>Chloridoideae</taxon>
        <taxon>Eragrostideae</taxon>
        <taxon>Eragrostidinae</taxon>
        <taxon>Eragrostis</taxon>
    </lineage>
</organism>
<reference evidence="2 3" key="1">
    <citation type="journal article" date="2019" name="Sci. Rep.">
        <title>A high-quality genome of Eragrostis curvula grass provides insights into Poaceae evolution and supports new strategies to enhance forage quality.</title>
        <authorList>
            <person name="Carballo J."/>
            <person name="Santos B.A.C.M."/>
            <person name="Zappacosta D."/>
            <person name="Garbus I."/>
            <person name="Selva J.P."/>
            <person name="Gallo C.A."/>
            <person name="Diaz A."/>
            <person name="Albertini E."/>
            <person name="Caccamo M."/>
            <person name="Echenique V."/>
        </authorList>
    </citation>
    <scope>NUCLEOTIDE SEQUENCE [LARGE SCALE GENOMIC DNA]</scope>
    <source>
        <strain evidence="3">cv. Victoria</strain>
        <tissue evidence="2">Leaf</tissue>
    </source>
</reference>
<keyword evidence="3" id="KW-1185">Reference proteome</keyword>
<proteinExistence type="predicted"/>
<feature type="compositionally biased region" description="Polar residues" evidence="1">
    <location>
        <begin position="298"/>
        <end position="308"/>
    </location>
</feature>
<comment type="caution">
    <text evidence="2">The sequence shown here is derived from an EMBL/GenBank/DDBJ whole genome shotgun (WGS) entry which is preliminary data.</text>
</comment>
<dbReference type="Proteomes" id="UP000324897">
    <property type="component" value="Unassembled WGS sequence"/>
</dbReference>
<feature type="region of interest" description="Disordered" evidence="1">
    <location>
        <begin position="281"/>
        <end position="308"/>
    </location>
</feature>
<gene>
    <name evidence="2" type="ORF">EJB05_48352</name>
</gene>
<evidence type="ECO:0000313" key="2">
    <source>
        <dbReference type="EMBL" id="TVU05198.1"/>
    </source>
</evidence>
<evidence type="ECO:0000313" key="3">
    <source>
        <dbReference type="Proteomes" id="UP000324897"/>
    </source>
</evidence>
<evidence type="ECO:0000256" key="1">
    <source>
        <dbReference type="SAM" id="MobiDB-lite"/>
    </source>
</evidence>